<accession>A0AAV4WU87</accession>
<evidence type="ECO:0000313" key="3">
    <source>
        <dbReference type="Proteomes" id="UP001054945"/>
    </source>
</evidence>
<evidence type="ECO:0000313" key="2">
    <source>
        <dbReference type="EMBL" id="GIY86437.1"/>
    </source>
</evidence>
<keyword evidence="3" id="KW-1185">Reference proteome</keyword>
<organism evidence="2 3">
    <name type="scientific">Caerostris extrusa</name>
    <name type="common">Bark spider</name>
    <name type="synonym">Caerostris bankana</name>
    <dbReference type="NCBI Taxonomy" id="172846"/>
    <lineage>
        <taxon>Eukaryota</taxon>
        <taxon>Metazoa</taxon>
        <taxon>Ecdysozoa</taxon>
        <taxon>Arthropoda</taxon>
        <taxon>Chelicerata</taxon>
        <taxon>Arachnida</taxon>
        <taxon>Araneae</taxon>
        <taxon>Araneomorphae</taxon>
        <taxon>Entelegynae</taxon>
        <taxon>Araneoidea</taxon>
        <taxon>Araneidae</taxon>
        <taxon>Caerostris</taxon>
    </lineage>
</organism>
<feature type="region of interest" description="Disordered" evidence="1">
    <location>
        <begin position="101"/>
        <end position="123"/>
    </location>
</feature>
<dbReference type="EMBL" id="BPLR01016795">
    <property type="protein sequence ID" value="GIY86437.1"/>
    <property type="molecule type" value="Genomic_DNA"/>
</dbReference>
<dbReference type="AlphaFoldDB" id="A0AAV4WU87"/>
<gene>
    <name evidence="2" type="ORF">CEXT_811521</name>
</gene>
<proteinExistence type="predicted"/>
<protein>
    <submittedName>
        <fullName evidence="2">Uncharacterized protein</fullName>
    </submittedName>
</protein>
<sequence>MISSSRCPVFFLEVQRKKVTLHSYRYLALLSMFAELTYYGMNVTDLKDIKAVFFVDKAILEKACDLNRRLDIIELTTASFFPTGLLAQLVHLHRRRRDSHSARVSGTLQRQEEEEEDLDAAEGPLREDTLRRLNYQADASLSPPEIPTQVQQFRNHARVQTLDEFAGRWLCTALGKISIILVHVS</sequence>
<name>A0AAV4WU87_CAEEX</name>
<reference evidence="2 3" key="1">
    <citation type="submission" date="2021-06" db="EMBL/GenBank/DDBJ databases">
        <title>Caerostris extrusa draft genome.</title>
        <authorList>
            <person name="Kono N."/>
            <person name="Arakawa K."/>
        </authorList>
    </citation>
    <scope>NUCLEOTIDE SEQUENCE [LARGE SCALE GENOMIC DNA]</scope>
</reference>
<comment type="caution">
    <text evidence="2">The sequence shown here is derived from an EMBL/GenBank/DDBJ whole genome shotgun (WGS) entry which is preliminary data.</text>
</comment>
<evidence type="ECO:0000256" key="1">
    <source>
        <dbReference type="SAM" id="MobiDB-lite"/>
    </source>
</evidence>
<dbReference type="Proteomes" id="UP001054945">
    <property type="component" value="Unassembled WGS sequence"/>
</dbReference>